<dbReference type="AlphaFoldDB" id="A0A328VUI2"/>
<dbReference type="RefSeq" id="WP_112432431.1">
    <property type="nucleotide sequence ID" value="NZ_MCIF01000002.1"/>
</dbReference>
<gene>
    <name evidence="3" type="ORF">A4R35_19605</name>
</gene>
<feature type="domain" description="PTS EIIB type-2" evidence="2">
    <location>
        <begin position="4"/>
        <end position="98"/>
    </location>
</feature>
<dbReference type="InterPro" id="IPR003501">
    <property type="entry name" value="PTS_EIIB_2/3"/>
</dbReference>
<keyword evidence="1" id="KW-0808">Transferase</keyword>
<accession>A0A328VUI2</accession>
<evidence type="ECO:0000256" key="1">
    <source>
        <dbReference type="ARBA" id="ARBA00022679"/>
    </source>
</evidence>
<dbReference type="InterPro" id="IPR036095">
    <property type="entry name" value="PTS_EIIB-like_sf"/>
</dbReference>
<sequence length="100" mass="10315">MSDLRILVSCGTGIATSTLAADKLKRLLKSRGLSVTTTSCKAAEVAGKVSTFRPHAIVSTTQVAVKVPIKVFNGLPLISGVGAEQLADEIAAYLKTLSAS</sequence>
<organism evidence="3 4">
    <name type="scientific">Thermogemmatispora tikiterensis</name>
    <dbReference type="NCBI Taxonomy" id="1825093"/>
    <lineage>
        <taxon>Bacteria</taxon>
        <taxon>Bacillati</taxon>
        <taxon>Chloroflexota</taxon>
        <taxon>Ktedonobacteria</taxon>
        <taxon>Thermogemmatisporales</taxon>
        <taxon>Thermogemmatisporaceae</taxon>
        <taxon>Thermogemmatispora</taxon>
    </lineage>
</organism>
<dbReference type="CDD" id="cd05566">
    <property type="entry name" value="PTS_IIB_galactitol"/>
    <property type="match status" value="1"/>
</dbReference>
<dbReference type="EMBL" id="MCIF01000002">
    <property type="protein sequence ID" value="RAQ97755.1"/>
    <property type="molecule type" value="Genomic_DNA"/>
</dbReference>
<protein>
    <recommendedName>
        <fullName evidence="2">PTS EIIB type-2 domain-containing protein</fullName>
    </recommendedName>
</protein>
<keyword evidence="4" id="KW-1185">Reference proteome</keyword>
<name>A0A328VUI2_9CHLR</name>
<dbReference type="GO" id="GO:0008982">
    <property type="term" value="F:protein-N(PI)-phosphohistidine-sugar phosphotransferase activity"/>
    <property type="evidence" value="ECO:0007669"/>
    <property type="project" value="InterPro"/>
</dbReference>
<evidence type="ECO:0000259" key="2">
    <source>
        <dbReference type="PROSITE" id="PS51099"/>
    </source>
</evidence>
<dbReference type="SUPFAM" id="SSF52794">
    <property type="entry name" value="PTS system IIB component-like"/>
    <property type="match status" value="1"/>
</dbReference>
<dbReference type="GO" id="GO:0009401">
    <property type="term" value="P:phosphoenolpyruvate-dependent sugar phosphotransferase system"/>
    <property type="evidence" value="ECO:0007669"/>
    <property type="project" value="InterPro"/>
</dbReference>
<evidence type="ECO:0000313" key="4">
    <source>
        <dbReference type="Proteomes" id="UP000248706"/>
    </source>
</evidence>
<dbReference type="OrthoDB" id="6505030at2"/>
<evidence type="ECO:0000313" key="3">
    <source>
        <dbReference type="EMBL" id="RAQ97755.1"/>
    </source>
</evidence>
<reference evidence="3 4" key="1">
    <citation type="submission" date="2016-08" db="EMBL/GenBank/DDBJ databases">
        <title>Analysis of Carbohydrate Active Enzymes in Thermogemmatispora T81 Reveals Carbohydrate Degradation Ability.</title>
        <authorList>
            <person name="Tomazini A."/>
            <person name="Lal S."/>
            <person name="Stott M."/>
            <person name="Henrissat B."/>
            <person name="Polikarpov I."/>
            <person name="Sparling R."/>
            <person name="Levin D.B."/>
        </authorList>
    </citation>
    <scope>NUCLEOTIDE SEQUENCE [LARGE SCALE GENOMIC DNA]</scope>
    <source>
        <strain evidence="3 4">T81</strain>
    </source>
</reference>
<dbReference type="PROSITE" id="PS51099">
    <property type="entry name" value="PTS_EIIB_TYPE_2"/>
    <property type="match status" value="1"/>
</dbReference>
<comment type="caution">
    <text evidence="3">The sequence shown here is derived from an EMBL/GenBank/DDBJ whole genome shotgun (WGS) entry which is preliminary data.</text>
</comment>
<dbReference type="Gene3D" id="3.40.50.2300">
    <property type="match status" value="1"/>
</dbReference>
<dbReference type="InterPro" id="IPR013011">
    <property type="entry name" value="PTS_EIIB_2"/>
</dbReference>
<dbReference type="Proteomes" id="UP000248706">
    <property type="component" value="Unassembled WGS sequence"/>
</dbReference>
<proteinExistence type="predicted"/>
<dbReference type="Pfam" id="PF02302">
    <property type="entry name" value="PTS_IIB"/>
    <property type="match status" value="1"/>
</dbReference>